<dbReference type="GO" id="GO:0022857">
    <property type="term" value="F:transmembrane transporter activity"/>
    <property type="evidence" value="ECO:0007669"/>
    <property type="project" value="InterPro"/>
</dbReference>
<feature type="transmembrane region" description="Helical" evidence="1">
    <location>
        <begin position="127"/>
        <end position="149"/>
    </location>
</feature>
<feature type="transmembrane region" description="Helical" evidence="1">
    <location>
        <begin position="97"/>
        <end position="115"/>
    </location>
</feature>
<feature type="transmembrane region" description="Helical" evidence="1">
    <location>
        <begin position="12"/>
        <end position="32"/>
    </location>
</feature>
<feature type="transmembrane region" description="Helical" evidence="1">
    <location>
        <begin position="169"/>
        <end position="198"/>
    </location>
</feature>
<name>A0A0R2JR15_9LACO</name>
<keyword evidence="1" id="KW-0472">Membrane</keyword>
<keyword evidence="1" id="KW-1133">Transmembrane helix</keyword>
<accession>A0A0R2JR15</accession>
<protein>
    <submittedName>
        <fullName evidence="2">Integral membrane protein</fullName>
    </submittedName>
</protein>
<organism evidence="2 3">
    <name type="scientific">Weissella minor</name>
    <dbReference type="NCBI Taxonomy" id="1620"/>
    <lineage>
        <taxon>Bacteria</taxon>
        <taxon>Bacillati</taxon>
        <taxon>Bacillota</taxon>
        <taxon>Bacilli</taxon>
        <taxon>Lactobacillales</taxon>
        <taxon>Lactobacillaceae</taxon>
        <taxon>Weissella</taxon>
    </lineage>
</organism>
<gene>
    <name evidence="2" type="ORF">IV67_GL000164</name>
</gene>
<dbReference type="Gene3D" id="1.10.1760.20">
    <property type="match status" value="1"/>
</dbReference>
<evidence type="ECO:0000313" key="2">
    <source>
        <dbReference type="EMBL" id="KRN76660.1"/>
    </source>
</evidence>
<proteinExistence type="predicted"/>
<keyword evidence="3" id="KW-1185">Reference proteome</keyword>
<dbReference type="PATRIC" id="fig|1620.3.peg.169"/>
<feature type="transmembrane region" description="Helical" evidence="1">
    <location>
        <begin position="66"/>
        <end position="91"/>
    </location>
</feature>
<evidence type="ECO:0000313" key="3">
    <source>
        <dbReference type="Proteomes" id="UP000051673"/>
    </source>
</evidence>
<dbReference type="Pfam" id="PF12822">
    <property type="entry name" value="ECF_trnsprt"/>
    <property type="match status" value="1"/>
</dbReference>
<dbReference type="Proteomes" id="UP000051673">
    <property type="component" value="Unassembled WGS sequence"/>
</dbReference>
<dbReference type="STRING" id="1620.IV67_GL000164"/>
<sequence>MMNEQSQKSRHLVLTALFMAIILVQSLVPWLGTLPIGAFFLGASVTIITFTVAIGALVLGPKTGALLGAVWAAYSCWHAWTSVPSIGALMFRNPLTAFLPRMAVGFLIGFLYWHYVRNKDWKQQRWYLAGLGGLAAFINTALVLAITWISFTVMDTSFTGIPNTGLAQWLITTIAGSNGIFEIIAGAIIVPLIGIPVLKSADKNNLLH</sequence>
<reference evidence="2 3" key="1">
    <citation type="journal article" date="2015" name="Genome Announc.">
        <title>Expanding the biotechnology potential of lactobacilli through comparative genomics of 213 strains and associated genera.</title>
        <authorList>
            <person name="Sun Z."/>
            <person name="Harris H.M."/>
            <person name="McCann A."/>
            <person name="Guo C."/>
            <person name="Argimon S."/>
            <person name="Zhang W."/>
            <person name="Yang X."/>
            <person name="Jeffery I.B."/>
            <person name="Cooney J.C."/>
            <person name="Kagawa T.F."/>
            <person name="Liu W."/>
            <person name="Song Y."/>
            <person name="Salvetti E."/>
            <person name="Wrobel A."/>
            <person name="Rasinkangas P."/>
            <person name="Parkhill J."/>
            <person name="Rea M.C."/>
            <person name="O'Sullivan O."/>
            <person name="Ritari J."/>
            <person name="Douillard F.P."/>
            <person name="Paul Ross R."/>
            <person name="Yang R."/>
            <person name="Briner A.E."/>
            <person name="Felis G.E."/>
            <person name="de Vos W.M."/>
            <person name="Barrangou R."/>
            <person name="Klaenhammer T.R."/>
            <person name="Caufield P.W."/>
            <person name="Cui Y."/>
            <person name="Zhang H."/>
            <person name="O'Toole P.W."/>
        </authorList>
    </citation>
    <scope>NUCLEOTIDE SEQUENCE [LARGE SCALE GENOMIC DNA]</scope>
    <source>
        <strain evidence="2 3">DSM 20014</strain>
    </source>
</reference>
<comment type="caution">
    <text evidence="2">The sequence shown here is derived from an EMBL/GenBank/DDBJ whole genome shotgun (WGS) entry which is preliminary data.</text>
</comment>
<dbReference type="AlphaFoldDB" id="A0A0R2JR15"/>
<feature type="transmembrane region" description="Helical" evidence="1">
    <location>
        <begin position="38"/>
        <end position="59"/>
    </location>
</feature>
<evidence type="ECO:0000256" key="1">
    <source>
        <dbReference type="SAM" id="Phobius"/>
    </source>
</evidence>
<dbReference type="EMBL" id="JQCD01000024">
    <property type="protein sequence ID" value="KRN76660.1"/>
    <property type="molecule type" value="Genomic_DNA"/>
</dbReference>
<keyword evidence="1" id="KW-0812">Transmembrane</keyword>
<dbReference type="InterPro" id="IPR024529">
    <property type="entry name" value="ECF_trnsprt_substrate-spec"/>
</dbReference>